<gene>
    <name evidence="1" type="ORF">PIB30_016156</name>
</gene>
<protein>
    <submittedName>
        <fullName evidence="1">Uncharacterized protein</fullName>
    </submittedName>
</protein>
<name>A0ABU6T980_9FABA</name>
<proteinExistence type="predicted"/>
<organism evidence="1 2">
    <name type="scientific">Stylosanthes scabra</name>
    <dbReference type="NCBI Taxonomy" id="79078"/>
    <lineage>
        <taxon>Eukaryota</taxon>
        <taxon>Viridiplantae</taxon>
        <taxon>Streptophyta</taxon>
        <taxon>Embryophyta</taxon>
        <taxon>Tracheophyta</taxon>
        <taxon>Spermatophyta</taxon>
        <taxon>Magnoliopsida</taxon>
        <taxon>eudicotyledons</taxon>
        <taxon>Gunneridae</taxon>
        <taxon>Pentapetalae</taxon>
        <taxon>rosids</taxon>
        <taxon>fabids</taxon>
        <taxon>Fabales</taxon>
        <taxon>Fabaceae</taxon>
        <taxon>Papilionoideae</taxon>
        <taxon>50 kb inversion clade</taxon>
        <taxon>dalbergioids sensu lato</taxon>
        <taxon>Dalbergieae</taxon>
        <taxon>Pterocarpus clade</taxon>
        <taxon>Stylosanthes</taxon>
    </lineage>
</organism>
<keyword evidence="2" id="KW-1185">Reference proteome</keyword>
<sequence>MKKQTLPRLIIVFLIVLSFGSDYCGLLLAKARPDVHYCEARESVEKCDGTECYHLCLDKYAHAELGFTSGFCYNEHICDCFYYDYDPNCNALAHNP</sequence>
<evidence type="ECO:0000313" key="2">
    <source>
        <dbReference type="Proteomes" id="UP001341840"/>
    </source>
</evidence>
<dbReference type="Proteomes" id="UP001341840">
    <property type="component" value="Unassembled WGS sequence"/>
</dbReference>
<evidence type="ECO:0000313" key="1">
    <source>
        <dbReference type="EMBL" id="MED6144488.1"/>
    </source>
</evidence>
<accession>A0ABU6T980</accession>
<comment type="caution">
    <text evidence="1">The sequence shown here is derived from an EMBL/GenBank/DDBJ whole genome shotgun (WGS) entry which is preliminary data.</text>
</comment>
<reference evidence="1 2" key="1">
    <citation type="journal article" date="2023" name="Plants (Basel)">
        <title>Bridging the Gap: Combining Genomics and Transcriptomics Approaches to Understand Stylosanthes scabra, an Orphan Legume from the Brazilian Caatinga.</title>
        <authorList>
            <person name="Ferreira-Neto J.R.C."/>
            <person name="da Silva M.D."/>
            <person name="Binneck E."/>
            <person name="de Melo N.F."/>
            <person name="da Silva R.H."/>
            <person name="de Melo A.L.T.M."/>
            <person name="Pandolfi V."/>
            <person name="Bustamante F.O."/>
            <person name="Brasileiro-Vidal A.C."/>
            <person name="Benko-Iseppon A.M."/>
        </authorList>
    </citation>
    <scope>NUCLEOTIDE SEQUENCE [LARGE SCALE GENOMIC DNA]</scope>
    <source>
        <tissue evidence="1">Leaves</tissue>
    </source>
</reference>
<dbReference type="EMBL" id="JASCZI010090666">
    <property type="protein sequence ID" value="MED6144488.1"/>
    <property type="molecule type" value="Genomic_DNA"/>
</dbReference>